<accession>A0ACC2VE21</accession>
<evidence type="ECO:0000313" key="2">
    <source>
        <dbReference type="Proteomes" id="UP001227268"/>
    </source>
</evidence>
<evidence type="ECO:0000313" key="1">
    <source>
        <dbReference type="EMBL" id="KAJ9097182.1"/>
    </source>
</evidence>
<sequence length="312" mass="35617">MIQLLNRLPTGYGPRFALPGCYYTRLFDYSIRNIIMSSTITKLTGQDGYIPWTRSVEDAILSAGAMAAIERPAPVRPFKPVSVKDSSPVTPIELQVYQEEFRYYNSWMEKDEKARGIIQKSISAGLRMKLKNSKCLTARAQWDRLAKLHQVDNDDYRADIRTELESITLGEGDDVEKFMEKFETFAETVNLELRESEKCSYFLRSLPPKYRSLKSEWRMNSADINDKATTKTFDALSDLFNVHVTELKREHDKVQLPGVTMFAGKSKANPGSFNSSRICWNCGKKGHTNRDCRAKRVADGMSLKPAKKVWKG</sequence>
<dbReference type="Proteomes" id="UP001227268">
    <property type="component" value="Unassembled WGS sequence"/>
</dbReference>
<keyword evidence="2" id="KW-1185">Reference proteome</keyword>
<comment type="caution">
    <text evidence="1">The sequence shown here is derived from an EMBL/GenBank/DDBJ whole genome shotgun (WGS) entry which is preliminary data.</text>
</comment>
<proteinExistence type="predicted"/>
<protein>
    <submittedName>
        <fullName evidence="1">Uncharacterized protein</fullName>
    </submittedName>
</protein>
<reference evidence="1" key="1">
    <citation type="submission" date="2023-04" db="EMBL/GenBank/DDBJ databases">
        <title>Draft Genome sequencing of Naganishia species isolated from polar environments using Oxford Nanopore Technology.</title>
        <authorList>
            <person name="Leo P."/>
            <person name="Venkateswaran K."/>
        </authorList>
    </citation>
    <scope>NUCLEOTIDE SEQUENCE</scope>
    <source>
        <strain evidence="1">MNA-CCFEE 5423</strain>
    </source>
</reference>
<name>A0ACC2VE21_9TREE</name>
<organism evidence="1 2">
    <name type="scientific">Naganishia friedmannii</name>
    <dbReference type="NCBI Taxonomy" id="89922"/>
    <lineage>
        <taxon>Eukaryota</taxon>
        <taxon>Fungi</taxon>
        <taxon>Dikarya</taxon>
        <taxon>Basidiomycota</taxon>
        <taxon>Agaricomycotina</taxon>
        <taxon>Tremellomycetes</taxon>
        <taxon>Filobasidiales</taxon>
        <taxon>Filobasidiaceae</taxon>
        <taxon>Naganishia</taxon>
    </lineage>
</organism>
<dbReference type="EMBL" id="JASBWT010000017">
    <property type="protein sequence ID" value="KAJ9097182.1"/>
    <property type="molecule type" value="Genomic_DNA"/>
</dbReference>
<gene>
    <name evidence="1" type="ORF">QFC21_004851</name>
</gene>